<feature type="domain" description="DUF4283" evidence="2">
    <location>
        <begin position="89"/>
        <end position="170"/>
    </location>
</feature>
<protein>
    <recommendedName>
        <fullName evidence="2">DUF4283 domain-containing protein</fullName>
    </recommendedName>
</protein>
<dbReference type="PANTHER" id="PTHR31286">
    <property type="entry name" value="GLYCINE-RICH CELL WALL STRUCTURAL PROTEIN 1.8-LIKE"/>
    <property type="match status" value="1"/>
</dbReference>
<name>A0AAV8ST24_9ROSI</name>
<reference evidence="3 4" key="1">
    <citation type="submission" date="2021-09" db="EMBL/GenBank/DDBJ databases">
        <title>Genomic insights and catalytic innovation underlie evolution of tropane alkaloids biosynthesis.</title>
        <authorList>
            <person name="Wang Y.-J."/>
            <person name="Tian T."/>
            <person name="Huang J.-P."/>
            <person name="Huang S.-X."/>
        </authorList>
    </citation>
    <scope>NUCLEOTIDE SEQUENCE [LARGE SCALE GENOMIC DNA]</scope>
    <source>
        <strain evidence="3">KIB-2018</strain>
        <tissue evidence="3">Leaf</tissue>
    </source>
</reference>
<dbReference type="PANTHER" id="PTHR31286:SF99">
    <property type="entry name" value="DUF4283 DOMAIN-CONTAINING PROTEIN"/>
    <property type="match status" value="1"/>
</dbReference>
<dbReference type="Pfam" id="PF14111">
    <property type="entry name" value="DUF4283"/>
    <property type="match status" value="1"/>
</dbReference>
<proteinExistence type="predicted"/>
<evidence type="ECO:0000313" key="3">
    <source>
        <dbReference type="EMBL" id="KAJ8755213.1"/>
    </source>
</evidence>
<feature type="region of interest" description="Disordered" evidence="1">
    <location>
        <begin position="269"/>
        <end position="337"/>
    </location>
</feature>
<dbReference type="InterPro" id="IPR040256">
    <property type="entry name" value="At4g02000-like"/>
</dbReference>
<dbReference type="InterPro" id="IPR025558">
    <property type="entry name" value="DUF4283"/>
</dbReference>
<sequence>MASTTHASKKVRLREQEDDPPPASQPVQSAPPSYSAVVSGSSTQLNPGLDLPWPEDPSIELEEGDITLVQGPTRFSLDLSSTFRTKLDDVWAQAIVIKLLGRRMGFQLLRDRLLQMWHLTAPLKIIDLENDFYLVNFKEERDYIHTLTQGPWIIAGHVLSVQPWSLDFRLSSGRVTHVIAWVRFLGLSIARYHPSILTALGNLVGKTVKIDETTQQTCRGHFARVAVTLDLSAPLRSTVELDGEPIQVAYEGLPQICLHCGRVGHGQDVCPSRPAPPPGSDPPLEASNPNDSGLPRSATTPGPPPSSEFGPWMQVARRNRRPPPPKAGTSLANATPTAADGSRFAALGLLESCDGLTALPTTVASPRPPGGHISSGSASRPRKSLSHLSPRTATLLRCQNANVPGRPSASKGTSSSLGLMGLPTGSSSSDPTTPLLATSLGPPISPSHSQHPS</sequence>
<evidence type="ECO:0000313" key="4">
    <source>
        <dbReference type="Proteomes" id="UP001159364"/>
    </source>
</evidence>
<feature type="compositionally biased region" description="Low complexity" evidence="1">
    <location>
        <begin position="25"/>
        <end position="44"/>
    </location>
</feature>
<keyword evidence="4" id="KW-1185">Reference proteome</keyword>
<organism evidence="3 4">
    <name type="scientific">Erythroxylum novogranatense</name>
    <dbReference type="NCBI Taxonomy" id="1862640"/>
    <lineage>
        <taxon>Eukaryota</taxon>
        <taxon>Viridiplantae</taxon>
        <taxon>Streptophyta</taxon>
        <taxon>Embryophyta</taxon>
        <taxon>Tracheophyta</taxon>
        <taxon>Spermatophyta</taxon>
        <taxon>Magnoliopsida</taxon>
        <taxon>eudicotyledons</taxon>
        <taxon>Gunneridae</taxon>
        <taxon>Pentapetalae</taxon>
        <taxon>rosids</taxon>
        <taxon>fabids</taxon>
        <taxon>Malpighiales</taxon>
        <taxon>Erythroxylaceae</taxon>
        <taxon>Erythroxylum</taxon>
    </lineage>
</organism>
<dbReference type="Proteomes" id="UP001159364">
    <property type="component" value="Linkage Group LG09"/>
</dbReference>
<comment type="caution">
    <text evidence="3">The sequence shown here is derived from an EMBL/GenBank/DDBJ whole genome shotgun (WGS) entry which is preliminary data.</text>
</comment>
<feature type="region of interest" description="Disordered" evidence="1">
    <location>
        <begin position="360"/>
        <end position="453"/>
    </location>
</feature>
<evidence type="ECO:0000259" key="2">
    <source>
        <dbReference type="Pfam" id="PF14111"/>
    </source>
</evidence>
<evidence type="ECO:0000256" key="1">
    <source>
        <dbReference type="SAM" id="MobiDB-lite"/>
    </source>
</evidence>
<accession>A0AAV8ST24</accession>
<gene>
    <name evidence="3" type="ORF">K2173_019011</name>
</gene>
<feature type="region of interest" description="Disordered" evidence="1">
    <location>
        <begin position="1"/>
        <end position="56"/>
    </location>
</feature>
<dbReference type="AlphaFoldDB" id="A0AAV8ST24"/>
<feature type="compositionally biased region" description="Polar residues" evidence="1">
    <location>
        <begin position="386"/>
        <end position="402"/>
    </location>
</feature>
<dbReference type="EMBL" id="JAIWQS010000009">
    <property type="protein sequence ID" value="KAJ8755213.1"/>
    <property type="molecule type" value="Genomic_DNA"/>
</dbReference>
<feature type="compositionally biased region" description="Low complexity" evidence="1">
    <location>
        <begin position="422"/>
        <end position="453"/>
    </location>
</feature>